<dbReference type="CDD" id="cd00067">
    <property type="entry name" value="GAL4"/>
    <property type="match status" value="1"/>
</dbReference>
<reference evidence="2 3" key="1">
    <citation type="submission" date="2017-06" db="EMBL/GenBank/DDBJ databases">
        <title>Comparative genomic analysis of Ambrosia Fusariam Clade fungi.</title>
        <authorList>
            <person name="Stajich J.E."/>
            <person name="Carrillo J."/>
            <person name="Kijimoto T."/>
            <person name="Eskalen A."/>
            <person name="O'Donnell K."/>
            <person name="Kasson M."/>
        </authorList>
    </citation>
    <scope>NUCLEOTIDE SEQUENCE [LARGE SCALE GENOMIC DNA]</scope>
    <source>
        <strain evidence="2 3">UCR1854</strain>
    </source>
</reference>
<gene>
    <name evidence="2" type="ORF">BHE90_001510</name>
</gene>
<organism evidence="2 3">
    <name type="scientific">Fusarium euwallaceae</name>
    <dbReference type="NCBI Taxonomy" id="1147111"/>
    <lineage>
        <taxon>Eukaryota</taxon>
        <taxon>Fungi</taxon>
        <taxon>Dikarya</taxon>
        <taxon>Ascomycota</taxon>
        <taxon>Pezizomycotina</taxon>
        <taxon>Sordariomycetes</taxon>
        <taxon>Hypocreomycetidae</taxon>
        <taxon>Hypocreales</taxon>
        <taxon>Nectriaceae</taxon>
        <taxon>Fusarium</taxon>
        <taxon>Fusarium solani species complex</taxon>
    </lineage>
</organism>
<dbReference type="EMBL" id="MIKF01000011">
    <property type="protein sequence ID" value="RTE83936.1"/>
    <property type="molecule type" value="Genomic_DNA"/>
</dbReference>
<dbReference type="GO" id="GO:0000981">
    <property type="term" value="F:DNA-binding transcription factor activity, RNA polymerase II-specific"/>
    <property type="evidence" value="ECO:0007669"/>
    <property type="project" value="InterPro"/>
</dbReference>
<dbReference type="GO" id="GO:0008270">
    <property type="term" value="F:zinc ion binding"/>
    <property type="evidence" value="ECO:0007669"/>
    <property type="project" value="InterPro"/>
</dbReference>
<evidence type="ECO:0000256" key="1">
    <source>
        <dbReference type="ARBA" id="ARBA00023242"/>
    </source>
</evidence>
<dbReference type="InterPro" id="IPR001138">
    <property type="entry name" value="Zn2Cys6_DnaBD"/>
</dbReference>
<dbReference type="Proteomes" id="UP000287124">
    <property type="component" value="Unassembled WGS sequence"/>
</dbReference>
<dbReference type="AlphaFoldDB" id="A0A430M7H8"/>
<keyword evidence="3" id="KW-1185">Reference proteome</keyword>
<evidence type="ECO:0000313" key="3">
    <source>
        <dbReference type="Proteomes" id="UP000287124"/>
    </source>
</evidence>
<sequence>MPNFRRKAYHQCRSSKLTCDRKQPRCSRYETHNYRETPSATLECVSNDDRFAYTQAADFSVSSGPGENHEDFEWSAETCNIDERLWFGSGFPDYPATPPATAAFDTNPDIVTDIIADINTEISKRANFEHSSLADHDLLLRLRRPRTAEANLTSKVMLGTIQSYPEMLIDGLRLPPFISPPCCGDEVQYQQSGHHQCLLLPFAACASIIRISQAGLPQNRDFIWRTIYIEQQKLFHEYESYNKEMLLAAVQVVVLYTVLYISEAALVPKHYLKSVVQTLGTMMNSMLSLVDVGRFGQPDIIPGRHEWIYNESVRR</sequence>
<comment type="caution">
    <text evidence="2">The sequence shown here is derived from an EMBL/GenBank/DDBJ whole genome shotgun (WGS) entry which is preliminary data.</text>
</comment>
<name>A0A430M7H8_9HYPO</name>
<protein>
    <recommendedName>
        <fullName evidence="4">Zn(2)-C6 fungal-type domain-containing protein</fullName>
    </recommendedName>
</protein>
<keyword evidence="1" id="KW-0539">Nucleus</keyword>
<evidence type="ECO:0008006" key="4">
    <source>
        <dbReference type="Google" id="ProtNLM"/>
    </source>
</evidence>
<proteinExistence type="predicted"/>
<accession>A0A430M7H8</accession>
<evidence type="ECO:0000313" key="2">
    <source>
        <dbReference type="EMBL" id="RTE83936.1"/>
    </source>
</evidence>